<sequence>MLSSSTIFSVGMEFNPLLSFGKRLSLKTIEYPARMKTELPLP</sequence>
<name>A0A2P2Q687_RHIMU</name>
<evidence type="ECO:0000313" key="1">
    <source>
        <dbReference type="EMBL" id="MBX62512.1"/>
    </source>
</evidence>
<dbReference type="AlphaFoldDB" id="A0A2P2Q687"/>
<proteinExistence type="predicted"/>
<organism evidence="1">
    <name type="scientific">Rhizophora mucronata</name>
    <name type="common">Asiatic mangrove</name>
    <dbReference type="NCBI Taxonomy" id="61149"/>
    <lineage>
        <taxon>Eukaryota</taxon>
        <taxon>Viridiplantae</taxon>
        <taxon>Streptophyta</taxon>
        <taxon>Embryophyta</taxon>
        <taxon>Tracheophyta</taxon>
        <taxon>Spermatophyta</taxon>
        <taxon>Magnoliopsida</taxon>
        <taxon>eudicotyledons</taxon>
        <taxon>Gunneridae</taxon>
        <taxon>Pentapetalae</taxon>
        <taxon>rosids</taxon>
        <taxon>fabids</taxon>
        <taxon>Malpighiales</taxon>
        <taxon>Rhizophoraceae</taxon>
        <taxon>Rhizophora</taxon>
    </lineage>
</organism>
<dbReference type="EMBL" id="GGEC01082028">
    <property type="protein sequence ID" value="MBX62512.1"/>
    <property type="molecule type" value="Transcribed_RNA"/>
</dbReference>
<protein>
    <submittedName>
        <fullName evidence="1">Uncharacterized protein</fullName>
    </submittedName>
</protein>
<accession>A0A2P2Q687</accession>
<reference evidence="1" key="1">
    <citation type="submission" date="2018-02" db="EMBL/GenBank/DDBJ databases">
        <title>Rhizophora mucronata_Transcriptome.</title>
        <authorList>
            <person name="Meera S.P."/>
            <person name="Sreeshan A."/>
            <person name="Augustine A."/>
        </authorList>
    </citation>
    <scope>NUCLEOTIDE SEQUENCE</scope>
    <source>
        <tissue evidence="1">Leaf</tissue>
    </source>
</reference>